<evidence type="ECO:0000259" key="9">
    <source>
        <dbReference type="Pfam" id="PF00768"/>
    </source>
</evidence>
<feature type="domain" description="Peptidase S11 D-alanyl-D-alanine carboxypeptidase A N-terminal" evidence="9">
    <location>
        <begin position="712"/>
        <end position="917"/>
    </location>
</feature>
<evidence type="ECO:0000256" key="7">
    <source>
        <dbReference type="RuleBase" id="RU004016"/>
    </source>
</evidence>
<proteinExistence type="inferred from homology"/>
<dbReference type="RefSeq" id="WP_395510978.1">
    <property type="nucleotide sequence ID" value="NZ_JBBDHD010000047.1"/>
</dbReference>
<feature type="compositionally biased region" description="Low complexity" evidence="8">
    <location>
        <begin position="402"/>
        <end position="417"/>
    </location>
</feature>
<feature type="compositionally biased region" description="Basic and acidic residues" evidence="8">
    <location>
        <begin position="548"/>
        <end position="557"/>
    </location>
</feature>
<evidence type="ECO:0000256" key="3">
    <source>
        <dbReference type="ARBA" id="ARBA00022801"/>
    </source>
</evidence>
<feature type="compositionally biased region" description="Low complexity" evidence="8">
    <location>
        <begin position="205"/>
        <end position="234"/>
    </location>
</feature>
<feature type="compositionally biased region" description="Low complexity" evidence="8">
    <location>
        <begin position="560"/>
        <end position="577"/>
    </location>
</feature>
<dbReference type="PANTHER" id="PTHR21581:SF33">
    <property type="entry name" value="D-ALANYL-D-ALANINE CARBOXYPEPTIDASE DACB"/>
    <property type="match status" value="1"/>
</dbReference>
<feature type="compositionally biased region" description="Low complexity" evidence="8">
    <location>
        <begin position="31"/>
        <end position="40"/>
    </location>
</feature>
<dbReference type="Pfam" id="PF00768">
    <property type="entry name" value="Peptidase_S11"/>
    <property type="match status" value="1"/>
</dbReference>
<dbReference type="InterPro" id="IPR001967">
    <property type="entry name" value="Peptidase_S11_N"/>
</dbReference>
<comment type="similarity">
    <text evidence="1 7">Belongs to the peptidase S11 family.</text>
</comment>
<feature type="compositionally biased region" description="Basic and acidic residues" evidence="8">
    <location>
        <begin position="41"/>
        <end position="56"/>
    </location>
</feature>
<dbReference type="SUPFAM" id="SSF56601">
    <property type="entry name" value="beta-lactamase/transpeptidase-like"/>
    <property type="match status" value="1"/>
</dbReference>
<dbReference type="Gene3D" id="3.40.710.10">
    <property type="entry name" value="DD-peptidase/beta-lactamase superfamily"/>
    <property type="match status" value="1"/>
</dbReference>
<feature type="compositionally biased region" description="Polar residues" evidence="8">
    <location>
        <begin position="317"/>
        <end position="333"/>
    </location>
</feature>
<feature type="compositionally biased region" description="Low complexity" evidence="8">
    <location>
        <begin position="85"/>
        <end position="108"/>
    </location>
</feature>
<keyword evidence="2" id="KW-0732">Signal</keyword>
<evidence type="ECO:0000256" key="5">
    <source>
        <dbReference type="ARBA" id="ARBA00022984"/>
    </source>
</evidence>
<feature type="compositionally biased region" description="Low complexity" evidence="8">
    <location>
        <begin position="434"/>
        <end position="446"/>
    </location>
</feature>
<evidence type="ECO:0000256" key="6">
    <source>
        <dbReference type="ARBA" id="ARBA00023316"/>
    </source>
</evidence>
<dbReference type="Proteomes" id="UP001610631">
    <property type="component" value="Unassembled WGS sequence"/>
</dbReference>
<feature type="compositionally biased region" description="Basic and acidic residues" evidence="8">
    <location>
        <begin position="169"/>
        <end position="180"/>
    </location>
</feature>
<keyword evidence="3 10" id="KW-0378">Hydrolase</keyword>
<dbReference type="EMBL" id="JBBDHD010000047">
    <property type="protein sequence ID" value="MFH7597194.1"/>
    <property type="molecule type" value="Genomic_DNA"/>
</dbReference>
<accession>A0ABW7PG39</accession>
<feature type="compositionally biased region" description="Low complexity" evidence="8">
    <location>
        <begin position="57"/>
        <end position="76"/>
    </location>
</feature>
<dbReference type="InterPro" id="IPR012338">
    <property type="entry name" value="Beta-lactam/transpept-like"/>
</dbReference>
<feature type="compositionally biased region" description="Basic and acidic residues" evidence="8">
    <location>
        <begin position="466"/>
        <end position="480"/>
    </location>
</feature>
<keyword evidence="4" id="KW-0133">Cell shape</keyword>
<feature type="compositionally biased region" description="Basic and acidic residues" evidence="8">
    <location>
        <begin position="342"/>
        <end position="354"/>
    </location>
</feature>
<feature type="compositionally biased region" description="Basic and acidic residues" evidence="8">
    <location>
        <begin position="121"/>
        <end position="135"/>
    </location>
</feature>
<feature type="compositionally biased region" description="Low complexity" evidence="8">
    <location>
        <begin position="149"/>
        <end position="164"/>
    </location>
</feature>
<keyword evidence="5" id="KW-0573">Peptidoglycan synthesis</keyword>
<evidence type="ECO:0000256" key="4">
    <source>
        <dbReference type="ARBA" id="ARBA00022960"/>
    </source>
</evidence>
<dbReference type="PRINTS" id="PR00725">
    <property type="entry name" value="DADACBPTASE1"/>
</dbReference>
<comment type="caution">
    <text evidence="10">The sequence shown here is derived from an EMBL/GenBank/DDBJ whole genome shotgun (WGS) entry which is preliminary data.</text>
</comment>
<evidence type="ECO:0000256" key="1">
    <source>
        <dbReference type="ARBA" id="ARBA00007164"/>
    </source>
</evidence>
<protein>
    <submittedName>
        <fullName evidence="10">Serine hydrolase</fullName>
    </submittedName>
</protein>
<feature type="compositionally biased region" description="Basic and acidic residues" evidence="8">
    <location>
        <begin position="579"/>
        <end position="594"/>
    </location>
</feature>
<feature type="compositionally biased region" description="Pro residues" evidence="8">
    <location>
        <begin position="595"/>
        <end position="605"/>
    </location>
</feature>
<keyword evidence="11" id="KW-1185">Reference proteome</keyword>
<evidence type="ECO:0000313" key="10">
    <source>
        <dbReference type="EMBL" id="MFH7597194.1"/>
    </source>
</evidence>
<reference evidence="10 11" key="1">
    <citation type="submission" date="2024-03" db="EMBL/GenBank/DDBJ databases">
        <title>Whole genome sequencing of Streptomyces racemochromogenes, to identify antimicrobial biosynthetic gene clusters.</title>
        <authorList>
            <person name="Suryawanshi P."/>
            <person name="Krishnaraj P.U."/>
            <person name="Arun Y.P."/>
            <person name="Suryawanshi M.P."/>
            <person name="Rakshit O."/>
        </authorList>
    </citation>
    <scope>NUCLEOTIDE SEQUENCE [LARGE SCALE GENOMIC DNA]</scope>
    <source>
        <strain evidence="10 11">AUDT626</strain>
    </source>
</reference>
<evidence type="ECO:0000256" key="8">
    <source>
        <dbReference type="SAM" id="MobiDB-lite"/>
    </source>
</evidence>
<feature type="compositionally biased region" description="Polar residues" evidence="8">
    <location>
        <begin position="355"/>
        <end position="364"/>
    </location>
</feature>
<feature type="region of interest" description="Disordered" evidence="8">
    <location>
        <begin position="1"/>
        <end position="616"/>
    </location>
</feature>
<gene>
    <name evidence="10" type="ORF">WDV06_19135</name>
</gene>
<organism evidence="10 11">
    <name type="scientific">Streptomyces racemochromogenes</name>
    <dbReference type="NCBI Taxonomy" id="67353"/>
    <lineage>
        <taxon>Bacteria</taxon>
        <taxon>Bacillati</taxon>
        <taxon>Actinomycetota</taxon>
        <taxon>Actinomycetes</taxon>
        <taxon>Kitasatosporales</taxon>
        <taxon>Streptomycetaceae</taxon>
        <taxon>Streptomyces</taxon>
    </lineage>
</organism>
<keyword evidence="6" id="KW-0961">Cell wall biogenesis/degradation</keyword>
<evidence type="ECO:0000256" key="2">
    <source>
        <dbReference type="ARBA" id="ARBA00022729"/>
    </source>
</evidence>
<name>A0ABW7PG39_9ACTN</name>
<dbReference type="PANTHER" id="PTHR21581">
    <property type="entry name" value="D-ALANYL-D-ALANINE CARBOXYPEPTIDASE"/>
    <property type="match status" value="1"/>
</dbReference>
<dbReference type="GO" id="GO:0016787">
    <property type="term" value="F:hydrolase activity"/>
    <property type="evidence" value="ECO:0007669"/>
    <property type="project" value="UniProtKB-KW"/>
</dbReference>
<dbReference type="InterPro" id="IPR018044">
    <property type="entry name" value="Peptidase_S11"/>
</dbReference>
<evidence type="ECO:0000313" key="11">
    <source>
        <dbReference type="Proteomes" id="UP001610631"/>
    </source>
</evidence>
<sequence>MKAETVAGGGTGGSLEPEGSAGPQDGSPQDGPTAARTRALAGREEGGAPAGRERPEAGAAADGRVPAGSEARAAARPSEEDTASRRPPAASAPDTPTTTRPNPAAPRGPVTPDGTSPAEPRPTEADPAGADREGADPAGADATDEDPARTAPAGAGTPAEGARTSLDAAPDRESPAERPEPAVVEALGELPRPSRAGTPGREGSGAEPVGAEPAGAGTRPQAPVAGAPAAGPEPVETDTAAGDVRAGTPEPRAKDPRSALVDVPDREASAEPESGDTDSDGADTPAQDSGTRRAPAPGTRTEAEPTGTNPDRADTPNDGSDSGRTSAPGSRTPTEAEPADTNADRADAREDGSDSGRTGASETGTAAGPESAEAEADAPVGGSAAADERRPARGGDSGRGTAAEAGSVDADASGDAAPARDGDGAAEGDGSRQGNPGEPGSAAGEAASKDGAGTARTAPVRRPSWAKRDDGPDRDDDTRELPAGAVPADVERAATTRRPSWAKADDAPEGDGDTAGADAPRTGDRRPSGTPAGDGRQADGKAPGGPAPEERRDREGGTEAARTAGQPTGTGAAAPAQPHDPERTSEFVALKDPDAAPPKPAPKAPVAPVLEPTRETPRPPLELLAELTNTAPPPETPRRTLVRRVKVWTPIALLLGAVVAGGQLLRPLPAPQLVAAQDALTLDGTTTLPWPAKGQAAVRVPGSGDIGTFGEQKPVPTASVAKVMTAYVILKGHPLRKNDPGPAIEIDAQAAAEGKSGDESRIRTLTAGKKFSQQDMLKMMMIPSANNIARLLARWDSGSEAAFVAKMNAAARELGMRDTTYTDPSGLNASTVSTAADQLKLAEAVMQDEAFRAIVAIPDTRIEGLPEPIVNNNSLLSAPGLSNKGIKTGSSTPAGGTLMWAAYKTVGGETPLILGTMMDQHAPPPDKDAADSLALVLENSRKVIEAVRTALAAAPVIHKGQTVGYVSDGLGGRTPLVATKDLSVIGVPGQKLRLALGTAGGKVVPHTATSGTEVGVLTVGEGAGAKTVPVAVGTNLREPSFGTRVTRLS</sequence>
<feature type="compositionally biased region" description="Basic and acidic residues" evidence="8">
    <location>
        <begin position="251"/>
        <end position="269"/>
    </location>
</feature>